<dbReference type="Gene3D" id="3.90.1150.10">
    <property type="entry name" value="Aspartate Aminotransferase, domain 1"/>
    <property type="match status" value="1"/>
</dbReference>
<dbReference type="InterPro" id="IPR004839">
    <property type="entry name" value="Aminotransferase_I/II_large"/>
</dbReference>
<evidence type="ECO:0000256" key="1">
    <source>
        <dbReference type="ARBA" id="ARBA00001933"/>
    </source>
</evidence>
<name>A0A6S6TAP5_9BACT</name>
<dbReference type="Gene3D" id="3.40.640.10">
    <property type="entry name" value="Type I PLP-dependent aspartate aminotransferase-like (Major domain)"/>
    <property type="match status" value="1"/>
</dbReference>
<dbReference type="CDD" id="cd00609">
    <property type="entry name" value="AAT_like"/>
    <property type="match status" value="1"/>
</dbReference>
<dbReference type="GO" id="GO:0009016">
    <property type="term" value="F:succinyldiaminopimelate transaminase activity"/>
    <property type="evidence" value="ECO:0007669"/>
    <property type="project" value="UniProtKB-EC"/>
</dbReference>
<proteinExistence type="predicted"/>
<dbReference type="SUPFAM" id="SSF53383">
    <property type="entry name" value="PLP-dependent transferases"/>
    <property type="match status" value="1"/>
</dbReference>
<dbReference type="GO" id="GO:0030170">
    <property type="term" value="F:pyridoxal phosphate binding"/>
    <property type="evidence" value="ECO:0007669"/>
    <property type="project" value="InterPro"/>
</dbReference>
<feature type="domain" description="Aminotransferase class I/classII large" evidence="4">
    <location>
        <begin position="24"/>
        <end position="353"/>
    </location>
</feature>
<dbReference type="InterPro" id="IPR050881">
    <property type="entry name" value="LL-DAP_aminotransferase"/>
</dbReference>
<sequence length="372" mass="42124">MQFEPYPFEKLKTLLGGITPSQEICDLTIGEPQFDTPEFIQKALRDNSSSLKKYPKTLGEEFLRSSMRSFVKSRFDITLDVGELLPSFGTREILFNFPQFLLRDIDNPTIAYTNPFYQIYEGAAIMCGAKIIHINLNIKNNFKAEIGDYLKNCDLVILNFPNNPTGASLSLKELSLWVEASLKYDFVLLNDECYSEIYSNTKPISLLEACKNVGNLSFKNNLVINSLSKRSSSPGVRSGFIAGDKNILNLYKVYRTYVGTAVPLPLQHAASVAWSDFGHAEEIRLKYKKNLELANEILGIDVSDATFYLWLKVDDDLEFTKSLYKNKGIKVLPGSFLGREEEGKGYIRIALIDEPTIIKEALIRLKEFLDNE</sequence>
<keyword evidence="3 5" id="KW-0808">Transferase</keyword>
<dbReference type="InterPro" id="IPR015424">
    <property type="entry name" value="PyrdxlP-dep_Trfase"/>
</dbReference>
<evidence type="ECO:0000259" key="4">
    <source>
        <dbReference type="Pfam" id="PF00155"/>
    </source>
</evidence>
<dbReference type="AlphaFoldDB" id="A0A6S6TAP5"/>
<comment type="cofactor">
    <cofactor evidence="1">
        <name>pyridoxal 5'-phosphate</name>
        <dbReference type="ChEBI" id="CHEBI:597326"/>
    </cofactor>
</comment>
<accession>A0A6S6TAP5</accession>
<dbReference type="InterPro" id="IPR015422">
    <property type="entry name" value="PyrdxlP-dep_Trfase_small"/>
</dbReference>
<organism evidence="5">
    <name type="scientific">uncultured Campylobacterales bacterium</name>
    <dbReference type="NCBI Taxonomy" id="352960"/>
    <lineage>
        <taxon>Bacteria</taxon>
        <taxon>Pseudomonadati</taxon>
        <taxon>Campylobacterota</taxon>
        <taxon>Epsilonproteobacteria</taxon>
        <taxon>Campylobacterales</taxon>
        <taxon>environmental samples</taxon>
    </lineage>
</organism>
<reference evidence="5" key="1">
    <citation type="submission" date="2020-01" db="EMBL/GenBank/DDBJ databases">
        <authorList>
            <person name="Meier V. D."/>
            <person name="Meier V D."/>
        </authorList>
    </citation>
    <scope>NUCLEOTIDE SEQUENCE</scope>
    <source>
        <strain evidence="5">HLG_WM_MAG_12</strain>
    </source>
</reference>
<dbReference type="InterPro" id="IPR015421">
    <property type="entry name" value="PyrdxlP-dep_Trfase_major"/>
</dbReference>
<dbReference type="EMBL" id="CACVAW010000045">
    <property type="protein sequence ID" value="CAA6811996.1"/>
    <property type="molecule type" value="Genomic_DNA"/>
</dbReference>
<dbReference type="Pfam" id="PF00155">
    <property type="entry name" value="Aminotran_1_2"/>
    <property type="match status" value="1"/>
</dbReference>
<dbReference type="NCBIfam" id="NF004494">
    <property type="entry name" value="PRK05839.1"/>
    <property type="match status" value="1"/>
</dbReference>
<evidence type="ECO:0000256" key="3">
    <source>
        <dbReference type="ARBA" id="ARBA00022679"/>
    </source>
</evidence>
<keyword evidence="2 5" id="KW-0032">Aminotransferase</keyword>
<dbReference type="EC" id="2.6.1.17" evidence="5"/>
<evidence type="ECO:0000256" key="2">
    <source>
        <dbReference type="ARBA" id="ARBA00022576"/>
    </source>
</evidence>
<dbReference type="PANTHER" id="PTHR42832">
    <property type="entry name" value="AMINO ACID AMINOTRANSFERASE"/>
    <property type="match status" value="1"/>
</dbReference>
<protein>
    <submittedName>
        <fullName evidence="5">N-succinyl-L,L-diaminopimelate aminotransferase alternative (EC)</fullName>
        <ecNumber evidence="5">2.6.1.17</ecNumber>
    </submittedName>
</protein>
<dbReference type="PANTHER" id="PTHR42832:SF3">
    <property type="entry name" value="L-GLUTAMINE--4-(METHYLSULFANYL)-2-OXOBUTANOATE AMINOTRANSFERASE"/>
    <property type="match status" value="1"/>
</dbReference>
<gene>
    <name evidence="5" type="ORF">HELGO_WM21050</name>
</gene>
<evidence type="ECO:0000313" key="5">
    <source>
        <dbReference type="EMBL" id="CAA6811996.1"/>
    </source>
</evidence>